<dbReference type="InterPro" id="IPR018488">
    <property type="entry name" value="cNMP-bd_CS"/>
</dbReference>
<dbReference type="InterPro" id="IPR014710">
    <property type="entry name" value="RmlC-like_jellyroll"/>
</dbReference>
<dbReference type="Pfam" id="PF00025">
    <property type="entry name" value="Arf"/>
    <property type="match status" value="1"/>
</dbReference>
<keyword evidence="1" id="KW-0547">Nucleotide-binding</keyword>
<gene>
    <name evidence="6" type="ORF">U14_00388</name>
</gene>
<dbReference type="CDD" id="cd00038">
    <property type="entry name" value="CAP_ED"/>
    <property type="match status" value="1"/>
</dbReference>
<evidence type="ECO:0000313" key="7">
    <source>
        <dbReference type="Proteomes" id="UP000030700"/>
    </source>
</evidence>
<keyword evidence="2" id="KW-0342">GTP-binding</keyword>
<evidence type="ECO:0000256" key="1">
    <source>
        <dbReference type="ARBA" id="ARBA00022741"/>
    </source>
</evidence>
<evidence type="ECO:0000256" key="2">
    <source>
        <dbReference type="ARBA" id="ARBA00023134"/>
    </source>
</evidence>
<dbReference type="PANTHER" id="PTHR24567:SF74">
    <property type="entry name" value="HTH-TYPE TRANSCRIPTIONAL REGULATOR ARCR"/>
    <property type="match status" value="1"/>
</dbReference>
<evidence type="ECO:0000256" key="4">
    <source>
        <dbReference type="SAM" id="MobiDB-lite"/>
    </source>
</evidence>
<dbReference type="PROSITE" id="PS50042">
    <property type="entry name" value="CNMP_BINDING_3"/>
    <property type="match status" value="1"/>
</dbReference>
<dbReference type="CDD" id="cd00882">
    <property type="entry name" value="Ras_like_GTPase"/>
    <property type="match status" value="1"/>
</dbReference>
<sequence>MPIFNYKAKEMIVKVVYYGPGLCGKTTSLQYLHQQIIQERKGELYFLATETDQTIYFELLPLYVGEINRFKLRFQVYTVPGQVKYNNTRKAVLQGVDAIVFVADSQRSRREANIISFKNLQYNLKGGYNILLSSLPLIYEYNKRDMKDVLSIDELNQDLNPWRLPYFETIAVTGEGVLEAFETISSSVIKNLEKRFQLGPTLDDQSERPSSPTFFQHSELQPTARKNMEEEEIDEWGESEGGQVLPVEDEVTFTEEEKAVLAKEEGTTENDEDVLTMKSIEHQPLFPGKKHKELSYTDIIDQAYHDGDIIFEEGEPGNEMYFIEEGKVKIISSYRDTRKVVAIYEKGDFFGEMALLGGKTRSARAVAVGRTRLLPVTRDTLAMQIPQKPEIAMALLETLSARIWHNTKTISKLADQNKELMQHLQKARNVIQQMKEQNEFLRQKLDLSKK</sequence>
<dbReference type="GO" id="GO:0005829">
    <property type="term" value="C:cytosol"/>
    <property type="evidence" value="ECO:0007669"/>
    <property type="project" value="TreeGrafter"/>
</dbReference>
<dbReference type="SUPFAM" id="SSF51206">
    <property type="entry name" value="cAMP-binding domain-like"/>
    <property type="match status" value="1"/>
</dbReference>
<dbReference type="PRINTS" id="PR00449">
    <property type="entry name" value="RASTRNSFRMNG"/>
</dbReference>
<dbReference type="SMART" id="SM00100">
    <property type="entry name" value="cNMP"/>
    <property type="match status" value="1"/>
</dbReference>
<dbReference type="Pfam" id="PF00027">
    <property type="entry name" value="cNMP_binding"/>
    <property type="match status" value="1"/>
</dbReference>
<feature type="region of interest" description="Disordered" evidence="4">
    <location>
        <begin position="201"/>
        <end position="241"/>
    </location>
</feature>
<keyword evidence="7" id="KW-1185">Reference proteome</keyword>
<protein>
    <submittedName>
        <fullName evidence="6">MglA protein</fullName>
    </submittedName>
</protein>
<reference evidence="6" key="1">
    <citation type="journal article" date="2015" name="PeerJ">
        <title>First genomic representation of candidate bacterial phylum KSB3 points to enhanced environmental sensing as a trigger of wastewater bulking.</title>
        <authorList>
            <person name="Sekiguchi Y."/>
            <person name="Ohashi A."/>
            <person name="Parks D.H."/>
            <person name="Yamauchi T."/>
            <person name="Tyson G.W."/>
            <person name="Hugenholtz P."/>
        </authorList>
    </citation>
    <scope>NUCLEOTIDE SEQUENCE [LARGE SCALE GENOMIC DNA]</scope>
</reference>
<dbReference type="SUPFAM" id="SSF52540">
    <property type="entry name" value="P-loop containing nucleoside triphosphate hydrolases"/>
    <property type="match status" value="1"/>
</dbReference>
<dbReference type="PROSITE" id="PS00889">
    <property type="entry name" value="CNMP_BINDING_2"/>
    <property type="match status" value="1"/>
</dbReference>
<dbReference type="PANTHER" id="PTHR24567">
    <property type="entry name" value="CRP FAMILY TRANSCRIPTIONAL REGULATORY PROTEIN"/>
    <property type="match status" value="1"/>
</dbReference>
<dbReference type="STRING" id="1499966.U14_00388"/>
<feature type="compositionally biased region" description="Polar residues" evidence="4">
    <location>
        <begin position="208"/>
        <end position="221"/>
    </location>
</feature>
<dbReference type="AlphaFoldDB" id="A0A0S6VQ61"/>
<dbReference type="Gene3D" id="3.40.50.300">
    <property type="entry name" value="P-loop containing nucleotide triphosphate hydrolases"/>
    <property type="match status" value="1"/>
</dbReference>
<dbReference type="Gene3D" id="2.60.120.10">
    <property type="entry name" value="Jelly Rolls"/>
    <property type="match status" value="1"/>
</dbReference>
<feature type="compositionally biased region" description="Acidic residues" evidence="4">
    <location>
        <begin position="229"/>
        <end position="238"/>
    </location>
</feature>
<dbReference type="GO" id="GO:0003924">
    <property type="term" value="F:GTPase activity"/>
    <property type="evidence" value="ECO:0007669"/>
    <property type="project" value="InterPro"/>
</dbReference>
<keyword evidence="3" id="KW-0175">Coiled coil</keyword>
<dbReference type="GO" id="GO:0005525">
    <property type="term" value="F:GTP binding"/>
    <property type="evidence" value="ECO:0007669"/>
    <property type="project" value="UniProtKB-KW"/>
</dbReference>
<dbReference type="GO" id="GO:0003700">
    <property type="term" value="F:DNA-binding transcription factor activity"/>
    <property type="evidence" value="ECO:0007669"/>
    <property type="project" value="TreeGrafter"/>
</dbReference>
<dbReference type="InterPro" id="IPR027417">
    <property type="entry name" value="P-loop_NTPase"/>
</dbReference>
<dbReference type="HOGENOM" id="CLU_596740_0_0_0"/>
<dbReference type="EMBL" id="DF820455">
    <property type="protein sequence ID" value="GAK49170.1"/>
    <property type="molecule type" value="Genomic_DNA"/>
</dbReference>
<dbReference type="InterPro" id="IPR050397">
    <property type="entry name" value="Env_Response_Regulators"/>
</dbReference>
<proteinExistence type="predicted"/>
<dbReference type="InterPro" id="IPR006689">
    <property type="entry name" value="Small_GTPase_ARF/SAR"/>
</dbReference>
<dbReference type="InterPro" id="IPR000595">
    <property type="entry name" value="cNMP-bd_dom"/>
</dbReference>
<feature type="coiled-coil region" evidence="3">
    <location>
        <begin position="410"/>
        <end position="444"/>
    </location>
</feature>
<evidence type="ECO:0000313" key="6">
    <source>
        <dbReference type="EMBL" id="GAK49170.1"/>
    </source>
</evidence>
<accession>A0A0S6VQ61</accession>
<dbReference type="InterPro" id="IPR018490">
    <property type="entry name" value="cNMP-bd_dom_sf"/>
</dbReference>
<name>A0A0S6VQ61_9BACT</name>
<organism evidence="6">
    <name type="scientific">Candidatus Moduliflexus flocculans</name>
    <dbReference type="NCBI Taxonomy" id="1499966"/>
    <lineage>
        <taxon>Bacteria</taxon>
        <taxon>Candidatus Moduliflexota</taxon>
        <taxon>Candidatus Moduliflexia</taxon>
        <taxon>Candidatus Moduliflexales</taxon>
        <taxon>Candidatus Moduliflexaceae</taxon>
    </lineage>
</organism>
<evidence type="ECO:0000256" key="3">
    <source>
        <dbReference type="SAM" id="Coils"/>
    </source>
</evidence>
<evidence type="ECO:0000259" key="5">
    <source>
        <dbReference type="PROSITE" id="PS50042"/>
    </source>
</evidence>
<feature type="domain" description="Cyclic nucleotide-binding" evidence="5">
    <location>
        <begin position="304"/>
        <end position="402"/>
    </location>
</feature>
<dbReference type="Proteomes" id="UP000030700">
    <property type="component" value="Unassembled WGS sequence"/>
</dbReference>